<dbReference type="RefSeq" id="WP_106094000.1">
    <property type="nucleotide sequence ID" value="NZ_PVNL01000135.1"/>
</dbReference>
<feature type="transmembrane region" description="Helical" evidence="1">
    <location>
        <begin position="12"/>
        <end position="31"/>
    </location>
</feature>
<organism evidence="2 3">
    <name type="scientific">Enhygromyxa salina</name>
    <dbReference type="NCBI Taxonomy" id="215803"/>
    <lineage>
        <taxon>Bacteria</taxon>
        <taxon>Pseudomonadati</taxon>
        <taxon>Myxococcota</taxon>
        <taxon>Polyangia</taxon>
        <taxon>Nannocystales</taxon>
        <taxon>Nannocystaceae</taxon>
        <taxon>Enhygromyxa</taxon>
    </lineage>
</organism>
<feature type="transmembrane region" description="Helical" evidence="1">
    <location>
        <begin position="67"/>
        <end position="87"/>
    </location>
</feature>
<reference evidence="2 3" key="1">
    <citation type="submission" date="2018-03" db="EMBL/GenBank/DDBJ databases">
        <title>Draft Genome Sequences of the Obligatory Marine Myxobacteria Enhygromyxa salina SWB007.</title>
        <authorList>
            <person name="Poehlein A."/>
            <person name="Moghaddam J.A."/>
            <person name="Harms H."/>
            <person name="Alanjari M."/>
            <person name="Koenig G.M."/>
            <person name="Daniel R."/>
            <person name="Schaeberle T.F."/>
        </authorList>
    </citation>
    <scope>NUCLEOTIDE SEQUENCE [LARGE SCALE GENOMIC DNA]</scope>
    <source>
        <strain evidence="2 3">SWB007</strain>
    </source>
</reference>
<evidence type="ECO:0000313" key="3">
    <source>
        <dbReference type="Proteomes" id="UP000238823"/>
    </source>
</evidence>
<keyword evidence="1" id="KW-0812">Transmembrane</keyword>
<proteinExistence type="predicted"/>
<feature type="transmembrane region" description="Helical" evidence="1">
    <location>
        <begin position="125"/>
        <end position="144"/>
    </location>
</feature>
<keyword evidence="1" id="KW-0472">Membrane</keyword>
<dbReference type="Proteomes" id="UP000238823">
    <property type="component" value="Unassembled WGS sequence"/>
</dbReference>
<evidence type="ECO:0000313" key="2">
    <source>
        <dbReference type="EMBL" id="PRP96406.1"/>
    </source>
</evidence>
<feature type="transmembrane region" description="Helical" evidence="1">
    <location>
        <begin position="159"/>
        <end position="183"/>
    </location>
</feature>
<feature type="transmembrane region" description="Helical" evidence="1">
    <location>
        <begin position="99"/>
        <end position="118"/>
    </location>
</feature>
<evidence type="ECO:0000256" key="1">
    <source>
        <dbReference type="SAM" id="Phobius"/>
    </source>
</evidence>
<dbReference type="AlphaFoldDB" id="A0A2S9XU67"/>
<accession>A0A2S9XU67</accession>
<gene>
    <name evidence="2" type="ORF">ENSA7_72210</name>
</gene>
<dbReference type="EMBL" id="PVNL01000135">
    <property type="protein sequence ID" value="PRP96406.1"/>
    <property type="molecule type" value="Genomic_DNA"/>
</dbReference>
<protein>
    <submittedName>
        <fullName evidence="2">Uncharacterized protein</fullName>
    </submittedName>
</protein>
<comment type="caution">
    <text evidence="2">The sequence shown here is derived from an EMBL/GenBank/DDBJ whole genome shotgun (WGS) entry which is preliminary data.</text>
</comment>
<keyword evidence="1" id="KW-1133">Transmembrane helix</keyword>
<name>A0A2S9XU67_9BACT</name>
<sequence>MTWASAGVALRLLLRPLVAFGFLALLLMYQVCLTVDALFVLKGGAWFAIPYTELTEPRLRQVDEIQVRVGVVALAAYGAAWAIASFGKILHDDEKINPLAHLACAAVLGLSLIASAAPHDALVPLHGRGALALALAGSIAWWVWGERRTPSAYSTPQVIAWGAFCLVTLSLEAGVRVVMSAAYSITSSGRLKNDNRWVGGVYEFGRQPGVDCISWQPDFPVDGDSFLFVTADGRATDDPSRAVVLDPGMARRTMDITPTVELEHAVETAVSLQKDAGGDLRRLLLIGDPESPAAVVREIGLLAAKHEVMEILLLQPDPSRVETGVLGDVLAVGYCAIGERQPSVFSDFEGESLLEFAKTQ</sequence>